<protein>
    <recommendedName>
        <fullName evidence="7 20">Phospholipase A1</fullName>
        <ecNumber evidence="5 20">3.1.1.32</ecNumber>
        <ecNumber evidence="6 20">3.1.1.4</ecNumber>
    </recommendedName>
    <alternativeName>
        <fullName evidence="20">Phosphatidylcholine 1-acylhydrolase</fullName>
    </alternativeName>
</protein>
<organism evidence="21 22">
    <name type="scientific">Alteromonas naphthalenivorans</name>
    <dbReference type="NCBI Taxonomy" id="715451"/>
    <lineage>
        <taxon>Bacteria</taxon>
        <taxon>Pseudomonadati</taxon>
        <taxon>Pseudomonadota</taxon>
        <taxon>Gammaproteobacteria</taxon>
        <taxon>Alteromonadales</taxon>
        <taxon>Alteromonadaceae</taxon>
        <taxon>Alteromonas/Salinimonas group</taxon>
        <taxon>Alteromonas</taxon>
    </lineage>
</organism>
<evidence type="ECO:0000256" key="1">
    <source>
        <dbReference type="ARBA" id="ARBA00000111"/>
    </source>
</evidence>
<evidence type="ECO:0000256" key="5">
    <source>
        <dbReference type="ARBA" id="ARBA00013179"/>
    </source>
</evidence>
<feature type="binding site" description="in dimeric form" evidence="19">
    <location>
        <position position="139"/>
    </location>
    <ligand>
        <name>Ca(2+)</name>
        <dbReference type="ChEBI" id="CHEBI:29108"/>
        <label>1</label>
    </ligand>
</feature>
<evidence type="ECO:0000256" key="18">
    <source>
        <dbReference type="PIRSR" id="PIRSR603187-1"/>
    </source>
</evidence>
<dbReference type="GO" id="GO:0009279">
    <property type="term" value="C:cell outer membrane"/>
    <property type="evidence" value="ECO:0007669"/>
    <property type="project" value="UniProtKB-SubCell"/>
</dbReference>
<dbReference type="AlphaFoldDB" id="F5ZFH3"/>
<dbReference type="SUPFAM" id="SSF56931">
    <property type="entry name" value="Outer membrane phospholipase A (OMPLA)"/>
    <property type="match status" value="1"/>
</dbReference>
<proteinExistence type="inferred from homology"/>
<comment type="catalytic activity">
    <reaction evidence="2 20">
        <text>a 1,2-diacyl-sn-glycero-3-phosphocholine + H2O = a 1-acyl-sn-glycero-3-phosphocholine + a fatty acid + H(+)</text>
        <dbReference type="Rhea" id="RHEA:15801"/>
        <dbReference type="ChEBI" id="CHEBI:15377"/>
        <dbReference type="ChEBI" id="CHEBI:15378"/>
        <dbReference type="ChEBI" id="CHEBI:28868"/>
        <dbReference type="ChEBI" id="CHEBI:57643"/>
        <dbReference type="ChEBI" id="CHEBI:58168"/>
        <dbReference type="EC" id="3.1.1.4"/>
    </reaction>
</comment>
<accession>F5ZFH3</accession>
<dbReference type="EMBL" id="CP002339">
    <property type="protein sequence ID" value="AEF05108.1"/>
    <property type="molecule type" value="Genomic_DNA"/>
</dbReference>
<comment type="catalytic activity">
    <reaction evidence="1 20">
        <text>a 1,2-diacyl-sn-glycero-3-phosphocholine + H2O = a 2-acyl-sn-glycero-3-phosphocholine + a fatty acid + H(+)</text>
        <dbReference type="Rhea" id="RHEA:18689"/>
        <dbReference type="ChEBI" id="CHEBI:15377"/>
        <dbReference type="ChEBI" id="CHEBI:15378"/>
        <dbReference type="ChEBI" id="CHEBI:28868"/>
        <dbReference type="ChEBI" id="CHEBI:57643"/>
        <dbReference type="ChEBI" id="CHEBI:57875"/>
        <dbReference type="EC" id="3.1.1.32"/>
    </reaction>
</comment>
<evidence type="ECO:0000256" key="20">
    <source>
        <dbReference type="RuleBase" id="RU366027"/>
    </source>
</evidence>
<evidence type="ECO:0000256" key="12">
    <source>
        <dbReference type="ARBA" id="ARBA00022801"/>
    </source>
</evidence>
<dbReference type="HOGENOM" id="CLU_045813_2_1_6"/>
<keyword evidence="13 19" id="KW-0106">Calcium</keyword>
<comment type="subunit">
    <text evidence="4 20">Homodimer; dimerization is reversible, and the dimeric form is the active one.</text>
</comment>
<comment type="similarity">
    <text evidence="3 20">Belongs to the phospholipase A1 family.</text>
</comment>
<dbReference type="Pfam" id="PF02253">
    <property type="entry name" value="PLA1"/>
    <property type="match status" value="1"/>
</dbReference>
<dbReference type="InterPro" id="IPR003187">
    <property type="entry name" value="PLipase_A1"/>
</dbReference>
<evidence type="ECO:0000313" key="21">
    <source>
        <dbReference type="EMBL" id="AEF05108.1"/>
    </source>
</evidence>
<evidence type="ECO:0000256" key="13">
    <source>
        <dbReference type="ARBA" id="ARBA00022837"/>
    </source>
</evidence>
<comment type="subcellular location">
    <subcellularLocation>
        <location evidence="20">Cell outer membrane</location>
        <topology evidence="20">Multi-pass membrane protein</topology>
    </subcellularLocation>
    <text evidence="20">One of the very few enzymes located there.</text>
</comment>
<keyword evidence="8" id="KW-1134">Transmembrane beta strand</keyword>
<keyword evidence="14 20" id="KW-0442">Lipid degradation</keyword>
<evidence type="ECO:0000256" key="9">
    <source>
        <dbReference type="ARBA" id="ARBA00022692"/>
    </source>
</evidence>
<evidence type="ECO:0000256" key="16">
    <source>
        <dbReference type="ARBA" id="ARBA00023136"/>
    </source>
</evidence>
<dbReference type="PANTHER" id="PTHR40457">
    <property type="entry name" value="PHOSPHOLIPASE A1"/>
    <property type="match status" value="1"/>
</dbReference>
<evidence type="ECO:0000256" key="2">
    <source>
        <dbReference type="ARBA" id="ARBA00001604"/>
    </source>
</evidence>
<evidence type="ECO:0000256" key="7">
    <source>
        <dbReference type="ARBA" id="ARBA00021726"/>
    </source>
</evidence>
<keyword evidence="10 19" id="KW-0479">Metal-binding</keyword>
<dbReference type="GO" id="GO:0016042">
    <property type="term" value="P:lipid catabolic process"/>
    <property type="evidence" value="ECO:0007669"/>
    <property type="project" value="UniProtKB-KW"/>
</dbReference>
<dbReference type="CDD" id="cd00541">
    <property type="entry name" value="OMPLA"/>
    <property type="match status" value="1"/>
</dbReference>
<feature type="binding site" description="in dimeric form" evidence="19">
    <location>
        <position position="184"/>
    </location>
    <ligand>
        <name>Ca(2+)</name>
        <dbReference type="ChEBI" id="CHEBI:29108"/>
        <label>1</label>
    </ligand>
</feature>
<dbReference type="PRINTS" id="PR01486">
    <property type="entry name" value="PHPHLIPASEA1"/>
</dbReference>
<dbReference type="eggNOG" id="COG2829">
    <property type="taxonomic scope" value="Bacteria"/>
</dbReference>
<gene>
    <name evidence="21" type="ordered locus">ambt_18045</name>
</gene>
<keyword evidence="16" id="KW-0472">Membrane</keyword>
<keyword evidence="9" id="KW-0812">Transmembrane</keyword>
<dbReference type="EC" id="3.1.1.4" evidence="6 20"/>
<evidence type="ECO:0000256" key="17">
    <source>
        <dbReference type="ARBA" id="ARBA00023237"/>
    </source>
</evidence>
<feature type="binding site" description="in dimeric form" evidence="19">
    <location>
        <position position="226"/>
    </location>
    <ligand>
        <name>Ca(2+)</name>
        <dbReference type="ChEBI" id="CHEBI:29108"/>
        <label>1</label>
    </ligand>
</feature>
<keyword evidence="11" id="KW-0732">Signal</keyword>
<evidence type="ECO:0000256" key="11">
    <source>
        <dbReference type="ARBA" id="ARBA00022729"/>
    </source>
</evidence>
<evidence type="ECO:0000256" key="6">
    <source>
        <dbReference type="ARBA" id="ARBA00013278"/>
    </source>
</evidence>
<feature type="active site" description="Proton acceptor" evidence="18">
    <location>
        <position position="174"/>
    </location>
</feature>
<keyword evidence="12 20" id="KW-0378">Hydrolase</keyword>
<dbReference type="PANTHER" id="PTHR40457:SF1">
    <property type="entry name" value="PHOSPHOLIPASE A1"/>
    <property type="match status" value="1"/>
</dbReference>
<evidence type="ECO:0000256" key="10">
    <source>
        <dbReference type="ARBA" id="ARBA00022723"/>
    </source>
</evidence>
<evidence type="ECO:0000256" key="3">
    <source>
        <dbReference type="ARBA" id="ARBA00010525"/>
    </source>
</evidence>
<keyword evidence="22" id="KW-1185">Reference proteome</keyword>
<evidence type="ECO:0000256" key="14">
    <source>
        <dbReference type="ARBA" id="ARBA00022963"/>
    </source>
</evidence>
<evidence type="ECO:0000256" key="8">
    <source>
        <dbReference type="ARBA" id="ARBA00022452"/>
    </source>
</evidence>
<dbReference type="GO" id="GO:0046872">
    <property type="term" value="F:metal ion binding"/>
    <property type="evidence" value="ECO:0007669"/>
    <property type="project" value="UniProtKB-KW"/>
</dbReference>
<comment type="cofactor">
    <cofactor evidence="20">
        <name>Ca(2+)</name>
        <dbReference type="ChEBI" id="CHEBI:29108"/>
    </cofactor>
    <text evidence="20">Binds 1 Ca(2+) ion per monomer. In the dimeric form the Ca(2+) is bound by different amino acids with binding of each Ca(2+) shared with ligands coming from each monomer. The Ca(2+) ion may have a role in catalysis.</text>
</comment>
<dbReference type="GO" id="GO:0004623">
    <property type="term" value="F:phospholipase A2 activity"/>
    <property type="evidence" value="ECO:0007669"/>
    <property type="project" value="UniProtKB-EC"/>
</dbReference>
<evidence type="ECO:0000256" key="15">
    <source>
        <dbReference type="ARBA" id="ARBA00023098"/>
    </source>
</evidence>
<evidence type="ECO:0000313" key="22">
    <source>
        <dbReference type="Proteomes" id="UP000000683"/>
    </source>
</evidence>
<keyword evidence="15 20" id="KW-0443">Lipid metabolism</keyword>
<dbReference type="EC" id="3.1.1.32" evidence="5 20"/>
<dbReference type="InterPro" id="IPR036541">
    <property type="entry name" value="PLipase_A1_sf"/>
</dbReference>
<sequence>MNVYESGDDSMTLSEIRDKCGAQTSEIEVDSIKPIAASSTTPGLISKRFNNESRTEFEPYVITPHRVNFYLPFYTTNSINKFAYQTYGGYEENLEDLESKFQISLKVPLNHKSLFIEGDGIYLGFTLQALWQVYSSNISKPFRETNYQPEIFYAAPLGWQPFQSNTGFILGFEHQSNGQAQHLSRSWNRIYGSFLLEKENFALSFRPWYRIEEEAKDFPLDPDGDDNPDINEYMGHFDLEMVYKWNELQIGFTGRRNFATHKGSTEFSLTFPLWGKLKGYAVMFNGYGDSLIDYNYSQTRFGLGLALNERL</sequence>
<dbReference type="Proteomes" id="UP000000683">
    <property type="component" value="Chromosome"/>
</dbReference>
<evidence type="ECO:0000256" key="19">
    <source>
        <dbReference type="PIRSR" id="PIRSR603187-2"/>
    </source>
</evidence>
<keyword evidence="17 20" id="KW-0998">Cell outer membrane</keyword>
<comment type="function">
    <text evidence="20">Hydrolysis of phosphatidylcholine with phospholipase A2 (EC 3.1.1.4) and phospholipase A1 (EC 3.1.1.32) activities.</text>
</comment>
<feature type="active site" description="Nucleophile" evidence="18">
    <location>
        <position position="176"/>
    </location>
</feature>
<dbReference type="GO" id="GO:0008970">
    <property type="term" value="F:phospholipase A1 activity"/>
    <property type="evidence" value="ECO:0007669"/>
    <property type="project" value="UniProtKB-EC"/>
</dbReference>
<reference evidence="21 22" key="1">
    <citation type="journal article" date="2011" name="J. Bacteriol.">
        <title>Complete genome sequence of the polycyclic aromatic hydrocarbon-degrading bacterium Alteromonas sp. strain SN2.</title>
        <authorList>
            <person name="Jin H.M."/>
            <person name="Jeong H."/>
            <person name="Moon E.J."/>
            <person name="Math R.K."/>
            <person name="Lee K."/>
            <person name="Kim H.J."/>
            <person name="Jeon C.O."/>
            <person name="Oh T.K."/>
            <person name="Kim J.F."/>
        </authorList>
    </citation>
    <scope>NUCLEOTIDE SEQUENCE [LARGE SCALE GENOMIC DNA]</scope>
    <source>
        <strain evidence="22">JCM 17741 / KACC 18427 / KCTC 11700BP / SN2</strain>
    </source>
</reference>
<evidence type="ECO:0000256" key="4">
    <source>
        <dbReference type="ARBA" id="ARBA00011702"/>
    </source>
</evidence>
<name>F5ZFH3_ALTNA</name>
<dbReference type="Gene3D" id="2.40.230.10">
    <property type="entry name" value="Phospholipase A1"/>
    <property type="match status" value="1"/>
</dbReference>
<dbReference type="KEGG" id="alt:ambt_18045"/>